<dbReference type="PANTHER" id="PTHR45947">
    <property type="entry name" value="SULFOQUINOVOSYL TRANSFERASE SQD2"/>
    <property type="match status" value="1"/>
</dbReference>
<organism evidence="1 2">
    <name type="scientific">Arboricoccus pini</name>
    <dbReference type="NCBI Taxonomy" id="1963835"/>
    <lineage>
        <taxon>Bacteria</taxon>
        <taxon>Pseudomonadati</taxon>
        <taxon>Pseudomonadota</taxon>
        <taxon>Alphaproteobacteria</taxon>
        <taxon>Geminicoccales</taxon>
        <taxon>Geminicoccaceae</taxon>
        <taxon>Arboricoccus</taxon>
    </lineage>
</organism>
<keyword evidence="1" id="KW-0808">Transferase</keyword>
<dbReference type="InterPro" id="IPR050194">
    <property type="entry name" value="Glycosyltransferase_grp1"/>
</dbReference>
<dbReference type="RefSeq" id="WP_243389664.1">
    <property type="nucleotide sequence ID" value="NZ_FYEH01000001.1"/>
</dbReference>
<keyword evidence="2" id="KW-1185">Reference proteome</keyword>
<evidence type="ECO:0000313" key="1">
    <source>
        <dbReference type="EMBL" id="SNB53096.1"/>
    </source>
</evidence>
<dbReference type="SUPFAM" id="SSF53756">
    <property type="entry name" value="UDP-Glycosyltransferase/glycogen phosphorylase"/>
    <property type="match status" value="1"/>
</dbReference>
<dbReference type="PANTHER" id="PTHR45947:SF3">
    <property type="entry name" value="SULFOQUINOVOSYL TRANSFERASE SQD2"/>
    <property type="match status" value="1"/>
</dbReference>
<dbReference type="Gene3D" id="3.40.50.2000">
    <property type="entry name" value="Glycogen Phosphorylase B"/>
    <property type="match status" value="2"/>
</dbReference>
<dbReference type="Pfam" id="PF13692">
    <property type="entry name" value="Glyco_trans_1_4"/>
    <property type="match status" value="1"/>
</dbReference>
<sequence length="411" mass="45880">MTRAKERIVVFLKGYPRISETFIARELLALEERGFELFLVSLRHPTDAIRQDINDRIRAPVLYLPEYLHQEPMRVMRALGHAMRIPSWWRATRLWLRDLSRDPSRNRVRRFGQALVAVREMPADAIWLYAHFMHTPASVARYAAELRGLPFSISAHARDIWTSPAWEKEEKLRAARWTVTCTRGNVEHLHGLVPEADVELLYHGVDTSRFAPGEPRSGEGLVIMTVARCVPKKGLDVLIRALALLPKDLDWHYVHLGGGPLRQALEAQAIGLGIEQRCVWRGTVTQLEVAASLGQADLFIMPSRVADDGDQDGLPNVLLEAMSMGLPVVGSRISAIPEAIAEGRNGLLVPPEDPVALALAIERLARDAPLRRRLGAEGRATMQRLFSDEAGYDRLAARFASAGWTMASLAA</sequence>
<name>A0A212Q1C4_9PROT</name>
<gene>
    <name evidence="1" type="ORF">SAMN07250955_101335</name>
</gene>
<dbReference type="AlphaFoldDB" id="A0A212Q1C4"/>
<dbReference type="EMBL" id="FYEH01000001">
    <property type="protein sequence ID" value="SNB53096.1"/>
    <property type="molecule type" value="Genomic_DNA"/>
</dbReference>
<dbReference type="GO" id="GO:0016757">
    <property type="term" value="F:glycosyltransferase activity"/>
    <property type="evidence" value="ECO:0007669"/>
    <property type="project" value="TreeGrafter"/>
</dbReference>
<dbReference type="Proteomes" id="UP000197065">
    <property type="component" value="Unassembled WGS sequence"/>
</dbReference>
<protein>
    <submittedName>
        <fullName evidence="1">Glycosyltransferase involved in cell wall bisynthesis</fullName>
    </submittedName>
</protein>
<accession>A0A212Q1C4</accession>
<evidence type="ECO:0000313" key="2">
    <source>
        <dbReference type="Proteomes" id="UP000197065"/>
    </source>
</evidence>
<reference evidence="1 2" key="1">
    <citation type="submission" date="2017-06" db="EMBL/GenBank/DDBJ databases">
        <authorList>
            <person name="Kim H.J."/>
            <person name="Triplett B.A."/>
        </authorList>
    </citation>
    <scope>NUCLEOTIDE SEQUENCE [LARGE SCALE GENOMIC DNA]</scope>
    <source>
        <strain evidence="1 2">B29T1</strain>
    </source>
</reference>
<proteinExistence type="predicted"/>